<proteinExistence type="predicted"/>
<dbReference type="Proteomes" id="UP000194420">
    <property type="component" value="Unassembled WGS sequence"/>
</dbReference>
<dbReference type="EMBL" id="FXWG01000002">
    <property type="protein sequence ID" value="SMQ69927.1"/>
    <property type="molecule type" value="Genomic_DNA"/>
</dbReference>
<organism evidence="2 3">
    <name type="scientific">Altererythrobacter xiamenensis</name>
    <dbReference type="NCBI Taxonomy" id="1316679"/>
    <lineage>
        <taxon>Bacteria</taxon>
        <taxon>Pseudomonadati</taxon>
        <taxon>Pseudomonadota</taxon>
        <taxon>Alphaproteobacteria</taxon>
        <taxon>Sphingomonadales</taxon>
        <taxon>Erythrobacteraceae</taxon>
        <taxon>Altererythrobacter</taxon>
    </lineage>
</organism>
<gene>
    <name evidence="2" type="ORF">SAMN06297468_2110</name>
</gene>
<dbReference type="SUPFAM" id="SSF141371">
    <property type="entry name" value="PilZ domain-like"/>
    <property type="match status" value="2"/>
</dbReference>
<dbReference type="OrthoDB" id="7429037at2"/>
<dbReference type="InterPro" id="IPR009875">
    <property type="entry name" value="PilZ_domain"/>
</dbReference>
<evidence type="ECO:0000259" key="1">
    <source>
        <dbReference type="Pfam" id="PF07238"/>
    </source>
</evidence>
<protein>
    <submittedName>
        <fullName evidence="2">PilZ domain-containing protein</fullName>
    </submittedName>
</protein>
<keyword evidence="3" id="KW-1185">Reference proteome</keyword>
<sequence>MDRREGRRLRTIYWPALIENAGRLSFAIMRNVSHEGASFVGVSGVRAGDTISYKVANSEKIAAEVIWTDGDRIGVRNNSAVADLTFSLDQPYRSVRLPIEAPVSVFKLGAELHGQLKNLSQRGACIAHNAIFSPGEYLTLKIGKITIEKVTVVWTVGGDAGLRFSHALQPEVLRQALDILQQNMSHPSSLRSIAA</sequence>
<reference evidence="3" key="1">
    <citation type="submission" date="2017-04" db="EMBL/GenBank/DDBJ databases">
        <authorList>
            <person name="Varghese N."/>
            <person name="Submissions S."/>
        </authorList>
    </citation>
    <scope>NUCLEOTIDE SEQUENCE [LARGE SCALE GENOMIC DNA]</scope>
</reference>
<evidence type="ECO:0000313" key="2">
    <source>
        <dbReference type="EMBL" id="SMQ69927.1"/>
    </source>
</evidence>
<name>A0A1Y6F554_9SPHN</name>
<evidence type="ECO:0000313" key="3">
    <source>
        <dbReference type="Proteomes" id="UP000194420"/>
    </source>
</evidence>
<dbReference type="GO" id="GO:0035438">
    <property type="term" value="F:cyclic-di-GMP binding"/>
    <property type="evidence" value="ECO:0007669"/>
    <property type="project" value="InterPro"/>
</dbReference>
<dbReference type="AlphaFoldDB" id="A0A1Y6F554"/>
<accession>A0A1Y6F554</accession>
<feature type="domain" description="PilZ" evidence="1">
    <location>
        <begin position="93"/>
        <end position="175"/>
    </location>
</feature>
<dbReference type="Pfam" id="PF07238">
    <property type="entry name" value="PilZ"/>
    <property type="match status" value="1"/>
</dbReference>